<keyword evidence="1" id="KW-0343">GTPase activation</keyword>
<dbReference type="Pfam" id="PF01412">
    <property type="entry name" value="ArfGap"/>
    <property type="match status" value="1"/>
</dbReference>
<feature type="compositionally biased region" description="Basic and acidic residues" evidence="6">
    <location>
        <begin position="147"/>
        <end position="159"/>
    </location>
</feature>
<gene>
    <name evidence="8" type="ORF">GSBLH_T00001266001</name>
</gene>
<dbReference type="PANTHER" id="PTHR45705:SF1">
    <property type="entry name" value="FI20236P1"/>
    <property type="match status" value="1"/>
</dbReference>
<organism evidence="8">
    <name type="scientific">Blastocystis hominis</name>
    <dbReference type="NCBI Taxonomy" id="12968"/>
    <lineage>
        <taxon>Eukaryota</taxon>
        <taxon>Sar</taxon>
        <taxon>Stramenopiles</taxon>
        <taxon>Bigyra</taxon>
        <taxon>Opalozoa</taxon>
        <taxon>Opalinata</taxon>
        <taxon>Blastocystidae</taxon>
        <taxon>Blastocystis</taxon>
    </lineage>
</organism>
<evidence type="ECO:0000259" key="7">
    <source>
        <dbReference type="PROSITE" id="PS50115"/>
    </source>
</evidence>
<keyword evidence="3 5" id="KW-0863">Zinc-finger</keyword>
<proteinExistence type="predicted"/>
<dbReference type="GeneID" id="24918537"/>
<dbReference type="OMA" id="NIAPRWA"/>
<dbReference type="InterPro" id="IPR038508">
    <property type="entry name" value="ArfGAP_dom_sf"/>
</dbReference>
<dbReference type="InterPro" id="IPR037278">
    <property type="entry name" value="ARFGAP/RecO"/>
</dbReference>
<sequence>MSVMKASHKRTLDALLKKECNKVCCDCGAKGRNQGKDSSYNIAPRWASATLGCFICIRCSGVHRNLGVHISFVRSVSLDSWKDEHIRNMQQWGNQRVNAYYEAKLPQNYPHPNEHTPVNEMEKFIREKYVEKRWVADKEDESASNLLKHEESSKKKVDRGTTAGEVDFLSQFPLPKQPSVNNVFDSLEDFAFTLQSAGNAKHLPTPNSHRSTADTTAWIMSLYSQPQHSSQPVRYERDELMPQRSSHSIECLISQQ</sequence>
<evidence type="ECO:0000313" key="8">
    <source>
        <dbReference type="EMBL" id="CBK21048.2"/>
    </source>
</evidence>
<dbReference type="GO" id="GO:0008270">
    <property type="term" value="F:zinc ion binding"/>
    <property type="evidence" value="ECO:0007669"/>
    <property type="project" value="UniProtKB-KW"/>
</dbReference>
<evidence type="ECO:0000256" key="4">
    <source>
        <dbReference type="ARBA" id="ARBA00022833"/>
    </source>
</evidence>
<keyword evidence="2" id="KW-0479">Metal-binding</keyword>
<dbReference type="CDD" id="cd08204">
    <property type="entry name" value="ArfGap"/>
    <property type="match status" value="1"/>
</dbReference>
<dbReference type="InterPro" id="IPR051718">
    <property type="entry name" value="ARF_GTPase-activating"/>
</dbReference>
<accession>D8LZ09</accession>
<dbReference type="Proteomes" id="UP000008312">
    <property type="component" value="Unassembled WGS sequence"/>
</dbReference>
<evidence type="ECO:0000256" key="6">
    <source>
        <dbReference type="SAM" id="MobiDB-lite"/>
    </source>
</evidence>
<dbReference type="InterPro" id="IPR001164">
    <property type="entry name" value="ArfGAP_dom"/>
</dbReference>
<dbReference type="GO" id="GO:0005737">
    <property type="term" value="C:cytoplasm"/>
    <property type="evidence" value="ECO:0007669"/>
    <property type="project" value="TreeGrafter"/>
</dbReference>
<dbReference type="SMART" id="SM00105">
    <property type="entry name" value="ArfGap"/>
    <property type="match status" value="1"/>
</dbReference>
<feature type="region of interest" description="Disordered" evidence="6">
    <location>
        <begin position="140"/>
        <end position="159"/>
    </location>
</feature>
<feature type="domain" description="Arf-GAP" evidence="7">
    <location>
        <begin position="9"/>
        <end position="142"/>
    </location>
</feature>
<dbReference type="PANTHER" id="PTHR45705">
    <property type="entry name" value="FI20236P1"/>
    <property type="match status" value="1"/>
</dbReference>
<dbReference type="PROSITE" id="PS50115">
    <property type="entry name" value="ARFGAP"/>
    <property type="match status" value="1"/>
</dbReference>
<dbReference type="InParanoid" id="D8LZ09"/>
<dbReference type="PRINTS" id="PR00405">
    <property type="entry name" value="REVINTRACTNG"/>
</dbReference>
<reference evidence="8" key="1">
    <citation type="submission" date="2010-02" db="EMBL/GenBank/DDBJ databases">
        <title>Sequencing and annotation of the Blastocystis hominis genome.</title>
        <authorList>
            <person name="Wincker P."/>
        </authorList>
    </citation>
    <scope>NUCLEOTIDE SEQUENCE</scope>
    <source>
        <strain evidence="8">Singapore isolate B</strain>
    </source>
</reference>
<evidence type="ECO:0000256" key="1">
    <source>
        <dbReference type="ARBA" id="ARBA00022468"/>
    </source>
</evidence>
<dbReference type="EMBL" id="FN668640">
    <property type="protein sequence ID" value="CBK21048.2"/>
    <property type="molecule type" value="Genomic_DNA"/>
</dbReference>
<dbReference type="GO" id="GO:0005096">
    <property type="term" value="F:GTPase activator activity"/>
    <property type="evidence" value="ECO:0007669"/>
    <property type="project" value="UniProtKB-KW"/>
</dbReference>
<evidence type="ECO:0000313" key="9">
    <source>
        <dbReference type="Proteomes" id="UP000008312"/>
    </source>
</evidence>
<dbReference type="RefSeq" id="XP_012895096.1">
    <property type="nucleotide sequence ID" value="XM_013039642.1"/>
</dbReference>
<keyword evidence="4" id="KW-0862">Zinc</keyword>
<dbReference type="SUPFAM" id="SSF57863">
    <property type="entry name" value="ArfGap/RecO-like zinc finger"/>
    <property type="match status" value="1"/>
</dbReference>
<evidence type="ECO:0000256" key="2">
    <source>
        <dbReference type="ARBA" id="ARBA00022723"/>
    </source>
</evidence>
<dbReference type="AlphaFoldDB" id="D8LZ09"/>
<dbReference type="Gene3D" id="1.10.220.150">
    <property type="entry name" value="Arf GTPase activating protein"/>
    <property type="match status" value="1"/>
</dbReference>
<protein>
    <recommendedName>
        <fullName evidence="7">Arf-GAP domain-containing protein</fullName>
    </recommendedName>
</protein>
<evidence type="ECO:0000256" key="5">
    <source>
        <dbReference type="PROSITE-ProRule" id="PRU00288"/>
    </source>
</evidence>
<keyword evidence="9" id="KW-1185">Reference proteome</keyword>
<dbReference type="FunFam" id="1.10.220.150:FF:000009">
    <property type="entry name" value="stromal membrane-associated protein 1 isoform X1"/>
    <property type="match status" value="1"/>
</dbReference>
<name>D8LZ09_BLAHO</name>
<evidence type="ECO:0000256" key="3">
    <source>
        <dbReference type="ARBA" id="ARBA00022771"/>
    </source>
</evidence>
<dbReference type="OrthoDB" id="983479at2759"/>